<evidence type="ECO:0000313" key="7">
    <source>
        <dbReference type="Proteomes" id="UP000230069"/>
    </source>
</evidence>
<keyword evidence="4" id="KW-0539">Nucleus</keyword>
<dbReference type="InterPro" id="IPR006565">
    <property type="entry name" value="BTP"/>
</dbReference>
<sequence length="265" mass="29726">MNESKIKIEEEEKTLKPSSIQLFQSTIAKIAVAQICQSIGFTGSQTSALDSFSNIATRYLETLAKSASLNANSCGRTECNLFDVIKGIEDMNSVKGFVGATNMKKSLLKSGVLKEIRSFVRIVDEIPFAKPIPRRNLKKSLVLSRVHDQVQRFSHIPTWLPCLPDVSTYKKIQKEERIGFNEEEKDKGVVVVDCNVEKSVNVVEKKESSFLPVKRPKVKFKFGLNSDLGVNVELGTRNGVCRGGKRVSCHDLSEEEDIKSFKRRR</sequence>
<evidence type="ECO:0000256" key="3">
    <source>
        <dbReference type="ARBA" id="ARBA00023163"/>
    </source>
</evidence>
<name>A0A2G5D2P5_AQUCA</name>
<keyword evidence="3" id="KW-0804">Transcription</keyword>
<proteinExistence type="predicted"/>
<evidence type="ECO:0000259" key="5">
    <source>
        <dbReference type="SMART" id="SM00576"/>
    </source>
</evidence>
<keyword evidence="2" id="KW-0805">Transcription regulation</keyword>
<feature type="domain" description="Bromodomain associated" evidence="5">
    <location>
        <begin position="21"/>
        <end position="97"/>
    </location>
</feature>
<dbReference type="CDD" id="cd00076">
    <property type="entry name" value="HFD_SF"/>
    <property type="match status" value="1"/>
</dbReference>
<evidence type="ECO:0000313" key="6">
    <source>
        <dbReference type="EMBL" id="PIA37800.1"/>
    </source>
</evidence>
<dbReference type="Pfam" id="PF07524">
    <property type="entry name" value="Bromo_TP"/>
    <property type="match status" value="1"/>
</dbReference>
<reference evidence="6 7" key="1">
    <citation type="submission" date="2017-09" db="EMBL/GenBank/DDBJ databases">
        <title>WGS assembly of Aquilegia coerulea Goldsmith.</title>
        <authorList>
            <person name="Hodges S."/>
            <person name="Kramer E."/>
            <person name="Nordborg M."/>
            <person name="Tomkins J."/>
            <person name="Borevitz J."/>
            <person name="Derieg N."/>
            <person name="Yan J."/>
            <person name="Mihaltcheva S."/>
            <person name="Hayes R.D."/>
            <person name="Rokhsar D."/>
        </authorList>
    </citation>
    <scope>NUCLEOTIDE SEQUENCE [LARGE SCALE GENOMIC DNA]</scope>
    <source>
        <strain evidence="7">cv. Goldsmith</strain>
    </source>
</reference>
<dbReference type="AlphaFoldDB" id="A0A2G5D2P5"/>
<dbReference type="Gene3D" id="1.10.20.10">
    <property type="entry name" value="Histone, subunit A"/>
    <property type="match status" value="1"/>
</dbReference>
<protein>
    <recommendedName>
        <fullName evidence="5">Bromodomain associated domain-containing protein</fullName>
    </recommendedName>
</protein>
<evidence type="ECO:0000256" key="2">
    <source>
        <dbReference type="ARBA" id="ARBA00023015"/>
    </source>
</evidence>
<dbReference type="Proteomes" id="UP000230069">
    <property type="component" value="Unassembled WGS sequence"/>
</dbReference>
<dbReference type="EMBL" id="KZ305047">
    <property type="protein sequence ID" value="PIA37800.1"/>
    <property type="molecule type" value="Genomic_DNA"/>
</dbReference>
<dbReference type="OrthoDB" id="436852at2759"/>
<accession>A0A2G5D2P5</accession>
<dbReference type="PANTHER" id="PTHR46338">
    <property type="entry name" value="TRANSCRIPTION INITIATION FACTOR TFIID SUBUNIT 8"/>
    <property type="match status" value="1"/>
</dbReference>
<keyword evidence="7" id="KW-1185">Reference proteome</keyword>
<evidence type="ECO:0000256" key="4">
    <source>
        <dbReference type="ARBA" id="ARBA00023242"/>
    </source>
</evidence>
<dbReference type="STRING" id="218851.A0A2G5D2P5"/>
<organism evidence="6 7">
    <name type="scientific">Aquilegia coerulea</name>
    <name type="common">Rocky mountain columbine</name>
    <dbReference type="NCBI Taxonomy" id="218851"/>
    <lineage>
        <taxon>Eukaryota</taxon>
        <taxon>Viridiplantae</taxon>
        <taxon>Streptophyta</taxon>
        <taxon>Embryophyta</taxon>
        <taxon>Tracheophyta</taxon>
        <taxon>Spermatophyta</taxon>
        <taxon>Magnoliopsida</taxon>
        <taxon>Ranunculales</taxon>
        <taxon>Ranunculaceae</taxon>
        <taxon>Thalictroideae</taxon>
        <taxon>Aquilegia</taxon>
    </lineage>
</organism>
<dbReference type="InterPro" id="IPR037818">
    <property type="entry name" value="TAF8"/>
</dbReference>
<dbReference type="GO" id="GO:0005669">
    <property type="term" value="C:transcription factor TFIID complex"/>
    <property type="evidence" value="ECO:0007669"/>
    <property type="project" value="InterPro"/>
</dbReference>
<dbReference type="PANTHER" id="PTHR46338:SF13">
    <property type="entry name" value="TRANSCRIPTION INITIATION FACTOR TFIID SUBUNIT 8-LIKE"/>
    <property type="match status" value="1"/>
</dbReference>
<evidence type="ECO:0000256" key="1">
    <source>
        <dbReference type="ARBA" id="ARBA00004123"/>
    </source>
</evidence>
<gene>
    <name evidence="6" type="ORF">AQUCO_03000376v1</name>
</gene>
<dbReference type="InParanoid" id="A0A2G5D2P5"/>
<dbReference type="SMART" id="SM00576">
    <property type="entry name" value="BTP"/>
    <property type="match status" value="1"/>
</dbReference>
<comment type="subcellular location">
    <subcellularLocation>
        <location evidence="1">Nucleus</location>
    </subcellularLocation>
</comment>
<dbReference type="GO" id="GO:0046982">
    <property type="term" value="F:protein heterodimerization activity"/>
    <property type="evidence" value="ECO:0007669"/>
    <property type="project" value="InterPro"/>
</dbReference>
<dbReference type="InterPro" id="IPR009072">
    <property type="entry name" value="Histone-fold"/>
</dbReference>